<dbReference type="InterPro" id="IPR036397">
    <property type="entry name" value="RNaseH_sf"/>
</dbReference>
<dbReference type="Proteomes" id="UP000327458">
    <property type="component" value="Unassembled WGS sequence"/>
</dbReference>
<dbReference type="InterPro" id="IPR050900">
    <property type="entry name" value="Transposase_IS3/IS150/IS904"/>
</dbReference>
<dbReference type="InterPro" id="IPR012337">
    <property type="entry name" value="RNaseH-like_sf"/>
</dbReference>
<sequence length="308" mass="35159">MFEIAGTTKNGPLSVVRQCELAGTNRSTYYALSPAISPDAEEAELLDLIDKEYTRHPFFGSRKIKKHLVDLGYKINRKRVQRLMRKLGLAGMAPGPNTSEPHPQHKIYPYLLRGVHVTRPKQVWSTDITYCKLPQGFMYLVAIIDWYSRKVLAWRLSNTMESSFCVDCLEEAFRNYGVPEIFNSDQGSQFTSDAFIGALKKYPTLRISMDGRGRALDNIFVERLWRSVKYEDLYVKGYGSPAELQQGLTEYFVDYNSVRSHQSLDYSTPDEVYRSGQGGGAHIVDKYQLKNEPQEEVNEQEGQRLSAA</sequence>
<dbReference type="PANTHER" id="PTHR46889">
    <property type="entry name" value="TRANSPOSASE INSF FOR INSERTION SEQUENCE IS3B-RELATED"/>
    <property type="match status" value="1"/>
</dbReference>
<dbReference type="Pfam" id="PF00665">
    <property type="entry name" value="rve"/>
    <property type="match status" value="1"/>
</dbReference>
<dbReference type="EMBL" id="VMRG01000001">
    <property type="protein sequence ID" value="KAA6232504.1"/>
    <property type="molecule type" value="Genomic_DNA"/>
</dbReference>
<dbReference type="InterPro" id="IPR025948">
    <property type="entry name" value="HTH-like_dom"/>
</dbReference>
<organism evidence="3 4">
    <name type="scientific">Chlorobium phaeovibrioides</name>
    <dbReference type="NCBI Taxonomy" id="1094"/>
    <lineage>
        <taxon>Bacteria</taxon>
        <taxon>Pseudomonadati</taxon>
        <taxon>Chlorobiota</taxon>
        <taxon>Chlorobiia</taxon>
        <taxon>Chlorobiales</taxon>
        <taxon>Chlorobiaceae</taxon>
        <taxon>Chlorobium/Pelodictyon group</taxon>
        <taxon>Chlorobium</taxon>
    </lineage>
</organism>
<evidence type="ECO:0000313" key="4">
    <source>
        <dbReference type="Proteomes" id="UP000327458"/>
    </source>
</evidence>
<protein>
    <submittedName>
        <fullName evidence="3">IS3 family transposase</fullName>
    </submittedName>
</protein>
<reference evidence="3 4" key="1">
    <citation type="submission" date="2019-07" db="EMBL/GenBank/DDBJ databases">
        <title>Draft genome Sequence of Chlorobium phaeovibrioides sp. strain PhvTcv-s14, from the Phylum Chlorobi.</title>
        <authorList>
            <person name="Babenko V."/>
            <person name="Boldyreva D."/>
            <person name="Kanygina A."/>
            <person name="Selezneva O."/>
            <person name="Akopiyan T."/>
            <person name="Lunina O."/>
        </authorList>
    </citation>
    <scope>NUCLEOTIDE SEQUENCE [LARGE SCALE GENOMIC DNA]</scope>
    <source>
        <strain evidence="3 4">GrTcv12</strain>
    </source>
</reference>
<dbReference type="SUPFAM" id="SSF53098">
    <property type="entry name" value="Ribonuclease H-like"/>
    <property type="match status" value="1"/>
</dbReference>
<evidence type="ECO:0000313" key="3">
    <source>
        <dbReference type="EMBL" id="KAA6232504.1"/>
    </source>
</evidence>
<dbReference type="PROSITE" id="PS50994">
    <property type="entry name" value="INTEGRASE"/>
    <property type="match status" value="1"/>
</dbReference>
<dbReference type="AlphaFoldDB" id="A0A5M8IE21"/>
<dbReference type="Pfam" id="PF13683">
    <property type="entry name" value="rve_3"/>
    <property type="match status" value="1"/>
</dbReference>
<proteinExistence type="predicted"/>
<dbReference type="GO" id="GO:0003676">
    <property type="term" value="F:nucleic acid binding"/>
    <property type="evidence" value="ECO:0007669"/>
    <property type="project" value="InterPro"/>
</dbReference>
<gene>
    <name evidence="3" type="ORF">FP507_04955</name>
</gene>
<accession>A0A5M8IE21</accession>
<dbReference type="Pfam" id="PF13276">
    <property type="entry name" value="HTH_21"/>
    <property type="match status" value="1"/>
</dbReference>
<name>A0A5M8IE21_CHLPH</name>
<comment type="caution">
    <text evidence="3">The sequence shown here is derived from an EMBL/GenBank/DDBJ whole genome shotgun (WGS) entry which is preliminary data.</text>
</comment>
<feature type="region of interest" description="Disordered" evidence="1">
    <location>
        <begin position="289"/>
        <end position="308"/>
    </location>
</feature>
<dbReference type="PANTHER" id="PTHR46889:SF4">
    <property type="entry name" value="TRANSPOSASE INSO FOR INSERTION SEQUENCE ELEMENT IS911B-RELATED"/>
    <property type="match status" value="1"/>
</dbReference>
<dbReference type="NCBIfam" id="NF033516">
    <property type="entry name" value="transpos_IS3"/>
    <property type="match status" value="1"/>
</dbReference>
<evidence type="ECO:0000259" key="2">
    <source>
        <dbReference type="PROSITE" id="PS50994"/>
    </source>
</evidence>
<evidence type="ECO:0000256" key="1">
    <source>
        <dbReference type="SAM" id="MobiDB-lite"/>
    </source>
</evidence>
<feature type="domain" description="Integrase catalytic" evidence="2">
    <location>
        <begin position="116"/>
        <end position="277"/>
    </location>
</feature>
<dbReference type="InterPro" id="IPR048020">
    <property type="entry name" value="Transpos_IS3"/>
</dbReference>
<dbReference type="Gene3D" id="3.30.420.10">
    <property type="entry name" value="Ribonuclease H-like superfamily/Ribonuclease H"/>
    <property type="match status" value="1"/>
</dbReference>
<dbReference type="InterPro" id="IPR001584">
    <property type="entry name" value="Integrase_cat-core"/>
</dbReference>
<dbReference type="GO" id="GO:0015074">
    <property type="term" value="P:DNA integration"/>
    <property type="evidence" value="ECO:0007669"/>
    <property type="project" value="InterPro"/>
</dbReference>